<sequence>MDKRAQLILERARELHGRDHPGQPWPVAAGKDDNAALAIQGRYLARAEDLLLKEGVIESVDQS</sequence>
<proteinExistence type="predicted"/>
<evidence type="ECO:0000313" key="2">
    <source>
        <dbReference type="Proteomes" id="UP000616151"/>
    </source>
</evidence>
<dbReference type="EMBL" id="JAENHL010000007">
    <property type="protein sequence ID" value="MBK1867835.1"/>
    <property type="molecule type" value="Genomic_DNA"/>
</dbReference>
<accession>A0ACC5R5E3</accession>
<name>A0ACC5R5E3_9HYPH</name>
<comment type="caution">
    <text evidence="1">The sequence shown here is derived from an EMBL/GenBank/DDBJ whole genome shotgun (WGS) entry which is preliminary data.</text>
</comment>
<protein>
    <submittedName>
        <fullName evidence="1">Uncharacterized protein</fullName>
    </submittedName>
</protein>
<organism evidence="1 2">
    <name type="scientific">Taklimakanibacter albus</name>
    <dbReference type="NCBI Taxonomy" id="2800327"/>
    <lineage>
        <taxon>Bacteria</taxon>
        <taxon>Pseudomonadati</taxon>
        <taxon>Pseudomonadota</taxon>
        <taxon>Alphaproteobacteria</taxon>
        <taxon>Hyphomicrobiales</taxon>
        <taxon>Aestuariivirgaceae</taxon>
        <taxon>Taklimakanibacter</taxon>
    </lineage>
</organism>
<keyword evidence="2" id="KW-1185">Reference proteome</keyword>
<reference evidence="1" key="1">
    <citation type="submission" date="2021-01" db="EMBL/GenBank/DDBJ databases">
        <authorList>
            <person name="Sun Q."/>
        </authorList>
    </citation>
    <scope>NUCLEOTIDE SEQUENCE</scope>
    <source>
        <strain evidence="1">YIM B02566</strain>
    </source>
</reference>
<dbReference type="Proteomes" id="UP000616151">
    <property type="component" value="Unassembled WGS sequence"/>
</dbReference>
<evidence type="ECO:0000313" key="1">
    <source>
        <dbReference type="EMBL" id="MBK1867835.1"/>
    </source>
</evidence>
<gene>
    <name evidence="1" type="ORF">JHL16_15865</name>
</gene>